<feature type="coiled-coil region" evidence="1">
    <location>
        <begin position="44"/>
        <end position="75"/>
    </location>
</feature>
<feature type="region of interest" description="Disordered" evidence="2">
    <location>
        <begin position="80"/>
        <end position="99"/>
    </location>
</feature>
<feature type="region of interest" description="Disordered" evidence="2">
    <location>
        <begin position="1"/>
        <end position="26"/>
    </location>
</feature>
<proteinExistence type="predicted"/>
<keyword evidence="1" id="KW-0175">Coiled coil</keyword>
<reference evidence="3" key="1">
    <citation type="submission" date="2020-04" db="EMBL/GenBank/DDBJ databases">
        <authorList>
            <person name="Chiriac C."/>
            <person name="Salcher M."/>
            <person name="Ghai R."/>
            <person name="Kavagutti S V."/>
        </authorList>
    </citation>
    <scope>NUCLEOTIDE SEQUENCE</scope>
</reference>
<evidence type="ECO:0000313" key="3">
    <source>
        <dbReference type="EMBL" id="CAB4138926.1"/>
    </source>
</evidence>
<organism evidence="3">
    <name type="scientific">uncultured Caudovirales phage</name>
    <dbReference type="NCBI Taxonomy" id="2100421"/>
    <lineage>
        <taxon>Viruses</taxon>
        <taxon>Duplodnaviria</taxon>
        <taxon>Heunggongvirae</taxon>
        <taxon>Uroviricota</taxon>
        <taxon>Caudoviricetes</taxon>
        <taxon>Peduoviridae</taxon>
        <taxon>Maltschvirus</taxon>
        <taxon>Maltschvirus maltsch</taxon>
    </lineage>
</organism>
<feature type="compositionally biased region" description="Polar residues" evidence="2">
    <location>
        <begin position="15"/>
        <end position="26"/>
    </location>
</feature>
<name>A0A6J5M1H5_9CAUD</name>
<protein>
    <submittedName>
        <fullName evidence="3">Uncharacterized protein</fullName>
    </submittedName>
</protein>
<evidence type="ECO:0000256" key="2">
    <source>
        <dbReference type="SAM" id="MobiDB-lite"/>
    </source>
</evidence>
<evidence type="ECO:0000256" key="1">
    <source>
        <dbReference type="SAM" id="Coils"/>
    </source>
</evidence>
<gene>
    <name evidence="3" type="ORF">UFOVP337_2</name>
</gene>
<dbReference type="EMBL" id="LR796354">
    <property type="protein sequence ID" value="CAB4138926.1"/>
    <property type="molecule type" value="Genomic_DNA"/>
</dbReference>
<accession>A0A6J5M1H5</accession>
<sequence>MTNATIFSGEGDNPAANTPPATTDGSLFTALVGETQKYKTPDELAKAYNNADQFIETLKEENRKLREQAASAKTIDEVLERMSKQSGAPEADNPPVQGLTPDVVQQLVEKTLEGRKQQDTKTGNLLKADALMKEKFGDKAEQMFKQKASTPDKARILMELAANDPTEFVSLFGGGSFLPSNNFDSGSVNTTSVTSNGGDRSKVEGTKEWAAKVRKDDPNTYWSQEFQYKLQQTVSKNPTLYFGQ</sequence>